<comment type="caution">
    <text evidence="2">The sequence shown here is derived from an EMBL/GenBank/DDBJ whole genome shotgun (WGS) entry which is preliminary data.</text>
</comment>
<evidence type="ECO:0000313" key="2">
    <source>
        <dbReference type="EMBL" id="CCI41669.1"/>
    </source>
</evidence>
<protein>
    <recommendedName>
        <fullName evidence="4">Secreted protein</fullName>
    </recommendedName>
</protein>
<dbReference type="InParanoid" id="A0A024G481"/>
<evidence type="ECO:0000313" key="3">
    <source>
        <dbReference type="Proteomes" id="UP000053237"/>
    </source>
</evidence>
<feature type="chain" id="PRO_5001529233" description="Secreted protein" evidence="1">
    <location>
        <begin position="22"/>
        <end position="80"/>
    </location>
</feature>
<dbReference type="AlphaFoldDB" id="A0A024G481"/>
<proteinExistence type="predicted"/>
<accession>A0A024G481</accession>
<dbReference type="Proteomes" id="UP000053237">
    <property type="component" value="Unassembled WGS sequence"/>
</dbReference>
<evidence type="ECO:0008006" key="4">
    <source>
        <dbReference type="Google" id="ProtNLM"/>
    </source>
</evidence>
<feature type="signal peptide" evidence="1">
    <location>
        <begin position="1"/>
        <end position="21"/>
    </location>
</feature>
<dbReference type="EMBL" id="CAIX01000023">
    <property type="protein sequence ID" value="CCI41669.1"/>
    <property type="molecule type" value="Genomic_DNA"/>
</dbReference>
<sequence>MVINKVAMITFVSFLLRLALALKQSCLPICFHFNITRHQLSTTIGHVIQWDDSISYVLVNSTYEMVLFVDWVIARPISIC</sequence>
<keyword evidence="1" id="KW-0732">Signal</keyword>
<gene>
    <name evidence="2" type="ORF">BN9_024530</name>
</gene>
<evidence type="ECO:0000256" key="1">
    <source>
        <dbReference type="SAM" id="SignalP"/>
    </source>
</evidence>
<organism evidence="2 3">
    <name type="scientific">Albugo candida</name>
    <dbReference type="NCBI Taxonomy" id="65357"/>
    <lineage>
        <taxon>Eukaryota</taxon>
        <taxon>Sar</taxon>
        <taxon>Stramenopiles</taxon>
        <taxon>Oomycota</taxon>
        <taxon>Peronosporomycetes</taxon>
        <taxon>Albuginales</taxon>
        <taxon>Albuginaceae</taxon>
        <taxon>Albugo</taxon>
    </lineage>
</organism>
<name>A0A024G481_9STRA</name>
<reference evidence="2 3" key="1">
    <citation type="submission" date="2012-05" db="EMBL/GenBank/DDBJ databases">
        <title>Recombination and specialization in a pathogen metapopulation.</title>
        <authorList>
            <person name="Gardiner A."/>
            <person name="Kemen E."/>
            <person name="Schultz-Larsen T."/>
            <person name="MacLean D."/>
            <person name="Van Oosterhout C."/>
            <person name="Jones J.D.G."/>
        </authorList>
    </citation>
    <scope>NUCLEOTIDE SEQUENCE [LARGE SCALE GENOMIC DNA]</scope>
    <source>
        <strain evidence="2 3">Ac Nc2</strain>
    </source>
</reference>
<keyword evidence="3" id="KW-1185">Reference proteome</keyword>